<keyword evidence="9" id="KW-1185">Reference proteome</keyword>
<evidence type="ECO:0000256" key="7">
    <source>
        <dbReference type="ARBA" id="ARBA00023136"/>
    </source>
</evidence>
<evidence type="ECO:0000313" key="8">
    <source>
        <dbReference type="EMBL" id="KAL0945343.1"/>
    </source>
</evidence>
<keyword evidence="6" id="KW-0408">Iron</keyword>
<sequence>MLPLVSARVGVGASFRKVALSTPSFASNQLAARAARTNLAAASKRAVQTQSLPPSAATEILNSQRVKRPSSPHFTIYQPQLTWLGSIANRATGGALSALLYGFSLAYLVAPGTFDSVHVVEFVAGLPDVVKYAGKTLLAAPFAFHSLNGLRHLAWDMTKFITVKGAYQSGYAVLAGTAVSTVALVLM</sequence>
<evidence type="ECO:0000256" key="1">
    <source>
        <dbReference type="ARBA" id="ARBA00004370"/>
    </source>
</evidence>
<gene>
    <name evidence="8" type="ORF">HGRIS_000841</name>
</gene>
<reference evidence="9" key="1">
    <citation type="submission" date="2024-06" db="EMBL/GenBank/DDBJ databases">
        <title>Multi-omics analyses provide insights into the biosynthesis of the anticancer antibiotic pleurotin in Hohenbuehelia grisea.</title>
        <authorList>
            <person name="Weaver J.A."/>
            <person name="Alberti F."/>
        </authorList>
    </citation>
    <scope>NUCLEOTIDE SEQUENCE [LARGE SCALE GENOMIC DNA]</scope>
    <source>
        <strain evidence="9">T-177</strain>
    </source>
</reference>
<dbReference type="CDD" id="cd03499">
    <property type="entry name" value="SQR_TypeC_SdhC"/>
    <property type="match status" value="1"/>
</dbReference>
<evidence type="ECO:0000313" key="9">
    <source>
        <dbReference type="Proteomes" id="UP001556367"/>
    </source>
</evidence>
<proteinExistence type="predicted"/>
<keyword evidence="2" id="KW-0349">Heme</keyword>
<evidence type="ECO:0000256" key="2">
    <source>
        <dbReference type="ARBA" id="ARBA00022617"/>
    </source>
</evidence>
<evidence type="ECO:0000256" key="5">
    <source>
        <dbReference type="ARBA" id="ARBA00022989"/>
    </source>
</evidence>
<evidence type="ECO:0000256" key="3">
    <source>
        <dbReference type="ARBA" id="ARBA00022692"/>
    </source>
</evidence>
<accession>A0ABR3IPW9</accession>
<dbReference type="Proteomes" id="UP001556367">
    <property type="component" value="Unassembled WGS sequence"/>
</dbReference>
<dbReference type="PANTHER" id="PTHR10978:SF5">
    <property type="entry name" value="SUCCINATE DEHYDROGENASE CYTOCHROME B560 SUBUNIT, MITOCHONDRIAL"/>
    <property type="match status" value="1"/>
</dbReference>
<dbReference type="Pfam" id="PF01127">
    <property type="entry name" value="Sdh_cyt"/>
    <property type="match status" value="1"/>
</dbReference>
<dbReference type="InterPro" id="IPR014314">
    <property type="entry name" value="Succ_DH_cytb556"/>
</dbReference>
<name>A0ABR3IPW9_9AGAR</name>
<evidence type="ECO:0000256" key="4">
    <source>
        <dbReference type="ARBA" id="ARBA00022723"/>
    </source>
</evidence>
<dbReference type="Gene3D" id="1.20.1300.10">
    <property type="entry name" value="Fumarate reductase/succinate dehydrogenase, transmembrane subunit"/>
    <property type="match status" value="1"/>
</dbReference>
<comment type="subcellular location">
    <subcellularLocation>
        <location evidence="1">Membrane</location>
    </subcellularLocation>
</comment>
<dbReference type="SUPFAM" id="SSF81343">
    <property type="entry name" value="Fumarate reductase respiratory complex transmembrane subunits"/>
    <property type="match status" value="1"/>
</dbReference>
<keyword evidence="7" id="KW-0472">Membrane</keyword>
<evidence type="ECO:0008006" key="10">
    <source>
        <dbReference type="Google" id="ProtNLM"/>
    </source>
</evidence>
<organism evidence="8 9">
    <name type="scientific">Hohenbuehelia grisea</name>
    <dbReference type="NCBI Taxonomy" id="104357"/>
    <lineage>
        <taxon>Eukaryota</taxon>
        <taxon>Fungi</taxon>
        <taxon>Dikarya</taxon>
        <taxon>Basidiomycota</taxon>
        <taxon>Agaricomycotina</taxon>
        <taxon>Agaricomycetes</taxon>
        <taxon>Agaricomycetidae</taxon>
        <taxon>Agaricales</taxon>
        <taxon>Pleurotineae</taxon>
        <taxon>Pleurotaceae</taxon>
        <taxon>Hohenbuehelia</taxon>
    </lineage>
</organism>
<keyword evidence="5" id="KW-1133">Transmembrane helix</keyword>
<dbReference type="PANTHER" id="PTHR10978">
    <property type="entry name" value="SUCCINATE DEHYDROGENASE CYTOCHROME B560 SUBUNIT"/>
    <property type="match status" value="1"/>
</dbReference>
<keyword evidence="4" id="KW-0479">Metal-binding</keyword>
<dbReference type="EMBL" id="JASNQZ010000018">
    <property type="protein sequence ID" value="KAL0945343.1"/>
    <property type="molecule type" value="Genomic_DNA"/>
</dbReference>
<dbReference type="NCBIfam" id="TIGR02970">
    <property type="entry name" value="succ_dehyd_cytB"/>
    <property type="match status" value="1"/>
</dbReference>
<dbReference type="InterPro" id="IPR000701">
    <property type="entry name" value="SuccDH_FuR_B_TM-su"/>
</dbReference>
<protein>
    <recommendedName>
        <fullName evidence="10">Succinate dehydrogenase subunit C</fullName>
    </recommendedName>
</protein>
<dbReference type="InterPro" id="IPR034804">
    <property type="entry name" value="SQR/QFR_C/D"/>
</dbReference>
<evidence type="ECO:0000256" key="6">
    <source>
        <dbReference type="ARBA" id="ARBA00023004"/>
    </source>
</evidence>
<keyword evidence="3" id="KW-0812">Transmembrane</keyword>
<comment type="caution">
    <text evidence="8">The sequence shown here is derived from an EMBL/GenBank/DDBJ whole genome shotgun (WGS) entry which is preliminary data.</text>
</comment>